<evidence type="ECO:0000313" key="2">
    <source>
        <dbReference type="Proteomes" id="UP001231189"/>
    </source>
</evidence>
<protein>
    <submittedName>
        <fullName evidence="1">Uncharacterized protein</fullName>
    </submittedName>
</protein>
<sequence length="191" mass="20919">MASFQCEKKYANDVQAVRSLKSQELFNKSRALVVEKECLANDAATKLQIVVVEGTLKNETKEPLSIMDSKIYAGHFLKEFPDTVSKSDDFSMAALYPKGVKAAVVYSGTNRIGVECGWLLAFTDTEATGRRIYAECGRKGKFDNINWEQIEKKLDASGETAKPHDLITATAVYASIANSDGKSVVVATFFG</sequence>
<dbReference type="PANTHER" id="PTHR36482:SF6">
    <property type="entry name" value="JASMONATE-INDUCED PROTEIN HOMOLOG"/>
    <property type="match status" value="1"/>
</dbReference>
<evidence type="ECO:0000313" key="1">
    <source>
        <dbReference type="EMBL" id="KAK1698157.1"/>
    </source>
</evidence>
<proteinExistence type="predicted"/>
<dbReference type="AlphaFoldDB" id="A0AAD8U5M7"/>
<comment type="caution">
    <text evidence="1">The sequence shown here is derived from an EMBL/GenBank/DDBJ whole genome shotgun (WGS) entry which is preliminary data.</text>
</comment>
<dbReference type="PANTHER" id="PTHR36482">
    <property type="entry name" value="OSJNBA0024J22.15 PROTEIN"/>
    <property type="match status" value="1"/>
</dbReference>
<accession>A0AAD8U5M7</accession>
<dbReference type="Proteomes" id="UP001231189">
    <property type="component" value="Unassembled WGS sequence"/>
</dbReference>
<gene>
    <name evidence="1" type="ORF">QYE76_014854</name>
</gene>
<reference evidence="1" key="1">
    <citation type="submission" date="2023-07" db="EMBL/GenBank/DDBJ databases">
        <title>A chromosome-level genome assembly of Lolium multiflorum.</title>
        <authorList>
            <person name="Chen Y."/>
            <person name="Copetti D."/>
            <person name="Kolliker R."/>
            <person name="Studer B."/>
        </authorList>
    </citation>
    <scope>NUCLEOTIDE SEQUENCE</scope>
    <source>
        <strain evidence="1">02402/16</strain>
        <tissue evidence="1">Leaf</tissue>
    </source>
</reference>
<keyword evidence="2" id="KW-1185">Reference proteome</keyword>
<dbReference type="InterPro" id="IPR053085">
    <property type="entry name" value="Jasmonate-induced_protein"/>
</dbReference>
<name>A0AAD8U5M7_LOLMU</name>
<dbReference type="EMBL" id="JAUUTY010000001">
    <property type="protein sequence ID" value="KAK1698157.1"/>
    <property type="molecule type" value="Genomic_DNA"/>
</dbReference>
<organism evidence="1 2">
    <name type="scientific">Lolium multiflorum</name>
    <name type="common">Italian ryegrass</name>
    <name type="synonym">Lolium perenne subsp. multiflorum</name>
    <dbReference type="NCBI Taxonomy" id="4521"/>
    <lineage>
        <taxon>Eukaryota</taxon>
        <taxon>Viridiplantae</taxon>
        <taxon>Streptophyta</taxon>
        <taxon>Embryophyta</taxon>
        <taxon>Tracheophyta</taxon>
        <taxon>Spermatophyta</taxon>
        <taxon>Magnoliopsida</taxon>
        <taxon>Liliopsida</taxon>
        <taxon>Poales</taxon>
        <taxon>Poaceae</taxon>
        <taxon>BOP clade</taxon>
        <taxon>Pooideae</taxon>
        <taxon>Poodae</taxon>
        <taxon>Poeae</taxon>
        <taxon>Poeae Chloroplast Group 2 (Poeae type)</taxon>
        <taxon>Loliodinae</taxon>
        <taxon>Loliinae</taxon>
        <taxon>Lolium</taxon>
    </lineage>
</organism>